<sequence>MKLSGLGVYLRGIAMGAADLVPGVSGGTVALITGIYGRLISAIASVGIDMLSLVLRGRIAEAYKAIDGNFLLLLAAGIGTAIVGFAAILNWLLLHYPLPLWATFSGLVLASALSLVKQNYRSWSLRDWSFFTIGVAVAVSVGLTQAIQMPLTPLGIFFAGSIAISAMILPGISGSFLLLLMGVYQPIIAAVVNLELVTLALFALGCGVGLIFFSKLLHRLLAVAEKATMATLFGFLLGSLVILWPWQITVSSVVDRHGDIRAVQTLPVSPTYYAQQVGDSMLLMCIGGFIVGVVAVRLLMSLSENQRAD</sequence>
<dbReference type="PANTHER" id="PTHR37308">
    <property type="entry name" value="INTEGRAL MEMBRANE PROTEIN"/>
    <property type="match status" value="1"/>
</dbReference>
<feature type="transmembrane region" description="Helical" evidence="1">
    <location>
        <begin position="69"/>
        <end position="92"/>
    </location>
</feature>
<evidence type="ECO:0000256" key="1">
    <source>
        <dbReference type="SAM" id="Phobius"/>
    </source>
</evidence>
<dbReference type="PANTHER" id="PTHR37308:SF1">
    <property type="entry name" value="POLYPRENYL-PHOSPHATE TRANSPORTER"/>
    <property type="match status" value="1"/>
</dbReference>
<feature type="transmembrane region" description="Helical" evidence="1">
    <location>
        <begin position="199"/>
        <end position="217"/>
    </location>
</feature>
<evidence type="ECO:0000313" key="3">
    <source>
        <dbReference type="Proteomes" id="UP001317963"/>
    </source>
</evidence>
<dbReference type="InterPro" id="IPR007163">
    <property type="entry name" value="VCA0040-like"/>
</dbReference>
<protein>
    <submittedName>
        <fullName evidence="2">DUF368 domain-containing protein</fullName>
    </submittedName>
</protein>
<feature type="transmembrane region" description="Helical" evidence="1">
    <location>
        <begin position="128"/>
        <end position="147"/>
    </location>
</feature>
<reference evidence="2 3" key="1">
    <citation type="submission" date="2019-02" db="EMBL/GenBank/DDBJ databases">
        <title>Halieaceae_genomes.</title>
        <authorList>
            <person name="Li S.-H."/>
        </authorList>
    </citation>
    <scope>NUCLEOTIDE SEQUENCE [LARGE SCALE GENOMIC DNA]</scope>
    <source>
        <strain evidence="2 3">JH123</strain>
    </source>
</reference>
<keyword evidence="3" id="KW-1185">Reference proteome</keyword>
<dbReference type="Pfam" id="PF04018">
    <property type="entry name" value="VCA0040-like"/>
    <property type="match status" value="1"/>
</dbReference>
<dbReference type="Proteomes" id="UP001317963">
    <property type="component" value="Chromosome"/>
</dbReference>
<feature type="transmembrane region" description="Helical" evidence="1">
    <location>
        <begin position="281"/>
        <end position="300"/>
    </location>
</feature>
<accession>A0ABY6Q6H2</accession>
<feature type="transmembrane region" description="Helical" evidence="1">
    <location>
        <begin position="98"/>
        <end position="116"/>
    </location>
</feature>
<keyword evidence="1" id="KW-0472">Membrane</keyword>
<feature type="transmembrane region" description="Helical" evidence="1">
    <location>
        <begin position="229"/>
        <end position="246"/>
    </location>
</feature>
<evidence type="ECO:0000313" key="2">
    <source>
        <dbReference type="EMBL" id="UZP74649.1"/>
    </source>
</evidence>
<dbReference type="RefSeq" id="WP_279241109.1">
    <property type="nucleotide sequence ID" value="NZ_CP036501.1"/>
</dbReference>
<proteinExistence type="predicted"/>
<dbReference type="EMBL" id="CP036501">
    <property type="protein sequence ID" value="UZP74649.1"/>
    <property type="molecule type" value="Genomic_DNA"/>
</dbReference>
<organism evidence="2 3">
    <name type="scientific">Candidatus Paraluminiphilus aquimaris</name>
    <dbReference type="NCBI Taxonomy" id="2518994"/>
    <lineage>
        <taxon>Bacteria</taxon>
        <taxon>Pseudomonadati</taxon>
        <taxon>Pseudomonadota</taxon>
        <taxon>Gammaproteobacteria</taxon>
        <taxon>Cellvibrionales</taxon>
        <taxon>Halieaceae</taxon>
        <taxon>Candidatus Paraluminiphilus</taxon>
    </lineage>
</organism>
<name>A0ABY6Q6H2_9GAMM</name>
<gene>
    <name evidence="2" type="ORF">E0F26_07820</name>
</gene>
<feature type="transmembrane region" description="Helical" evidence="1">
    <location>
        <begin position="28"/>
        <end position="48"/>
    </location>
</feature>
<keyword evidence="1" id="KW-1133">Transmembrane helix</keyword>
<keyword evidence="1" id="KW-0812">Transmembrane</keyword>